<dbReference type="Proteomes" id="UP000828390">
    <property type="component" value="Unassembled WGS sequence"/>
</dbReference>
<proteinExistence type="predicted"/>
<gene>
    <name evidence="2" type="ORF">DPMN_001155</name>
</gene>
<name>A0A9D4RST6_DREPO</name>
<comment type="caution">
    <text evidence="2">The sequence shown here is derived from an EMBL/GenBank/DDBJ whole genome shotgun (WGS) entry which is preliminary data.</text>
</comment>
<dbReference type="EMBL" id="JAIWYP010000001">
    <property type="protein sequence ID" value="KAH3877292.1"/>
    <property type="molecule type" value="Genomic_DNA"/>
</dbReference>
<dbReference type="AlphaFoldDB" id="A0A9D4RST6"/>
<sequence>MSRLREAQEKVKAKLATQISNLEAEITACQVELHVRWLEEAIRALPTVQDVVGYIGVCDDESTEGGNDETVGVDDAVPLALPTVREVVRHMGVCTNISTEGGNG</sequence>
<organism evidence="2 3">
    <name type="scientific">Dreissena polymorpha</name>
    <name type="common">Zebra mussel</name>
    <name type="synonym">Mytilus polymorpha</name>
    <dbReference type="NCBI Taxonomy" id="45954"/>
    <lineage>
        <taxon>Eukaryota</taxon>
        <taxon>Metazoa</taxon>
        <taxon>Spiralia</taxon>
        <taxon>Lophotrochozoa</taxon>
        <taxon>Mollusca</taxon>
        <taxon>Bivalvia</taxon>
        <taxon>Autobranchia</taxon>
        <taxon>Heteroconchia</taxon>
        <taxon>Euheterodonta</taxon>
        <taxon>Imparidentia</taxon>
        <taxon>Neoheterodontei</taxon>
        <taxon>Myida</taxon>
        <taxon>Dreissenoidea</taxon>
        <taxon>Dreissenidae</taxon>
        <taxon>Dreissena</taxon>
    </lineage>
</organism>
<evidence type="ECO:0000256" key="1">
    <source>
        <dbReference type="SAM" id="Coils"/>
    </source>
</evidence>
<evidence type="ECO:0000313" key="3">
    <source>
        <dbReference type="Proteomes" id="UP000828390"/>
    </source>
</evidence>
<keyword evidence="1" id="KW-0175">Coiled coil</keyword>
<keyword evidence="3" id="KW-1185">Reference proteome</keyword>
<reference evidence="2" key="2">
    <citation type="submission" date="2020-11" db="EMBL/GenBank/DDBJ databases">
        <authorList>
            <person name="McCartney M.A."/>
            <person name="Auch B."/>
            <person name="Kono T."/>
            <person name="Mallez S."/>
            <person name="Becker A."/>
            <person name="Gohl D.M."/>
            <person name="Silverstein K.A.T."/>
            <person name="Koren S."/>
            <person name="Bechman K.B."/>
            <person name="Herman A."/>
            <person name="Abrahante J.E."/>
            <person name="Garbe J."/>
        </authorList>
    </citation>
    <scope>NUCLEOTIDE SEQUENCE</scope>
    <source>
        <strain evidence="2">Duluth1</strain>
        <tissue evidence="2">Whole animal</tissue>
    </source>
</reference>
<accession>A0A9D4RST6</accession>
<protein>
    <submittedName>
        <fullName evidence="2">Uncharacterized protein</fullName>
    </submittedName>
</protein>
<reference evidence="2" key="1">
    <citation type="journal article" date="2019" name="bioRxiv">
        <title>The Genome of the Zebra Mussel, Dreissena polymorpha: A Resource for Invasive Species Research.</title>
        <authorList>
            <person name="McCartney M.A."/>
            <person name="Auch B."/>
            <person name="Kono T."/>
            <person name="Mallez S."/>
            <person name="Zhang Y."/>
            <person name="Obille A."/>
            <person name="Becker A."/>
            <person name="Abrahante J.E."/>
            <person name="Garbe J."/>
            <person name="Badalamenti J.P."/>
            <person name="Herman A."/>
            <person name="Mangelson H."/>
            <person name="Liachko I."/>
            <person name="Sullivan S."/>
            <person name="Sone E.D."/>
            <person name="Koren S."/>
            <person name="Silverstein K.A.T."/>
            <person name="Beckman K.B."/>
            <person name="Gohl D.M."/>
        </authorList>
    </citation>
    <scope>NUCLEOTIDE SEQUENCE</scope>
    <source>
        <strain evidence="2">Duluth1</strain>
        <tissue evidence="2">Whole animal</tissue>
    </source>
</reference>
<evidence type="ECO:0000313" key="2">
    <source>
        <dbReference type="EMBL" id="KAH3877292.1"/>
    </source>
</evidence>
<feature type="coiled-coil region" evidence="1">
    <location>
        <begin position="5"/>
        <end position="32"/>
    </location>
</feature>